<keyword evidence="2 4" id="KW-0808">Transferase</keyword>
<feature type="domain" description="Carbohydrate kinase FGGY N-terminal" evidence="5">
    <location>
        <begin position="11"/>
        <end position="253"/>
    </location>
</feature>
<dbReference type="GO" id="GO:0016301">
    <property type="term" value="F:kinase activity"/>
    <property type="evidence" value="ECO:0007669"/>
    <property type="project" value="UniProtKB-KW"/>
</dbReference>
<sequence length="503" mass="53157">MSASKSGSGLLLGIDVGTASSKGVLVTLAGEVLRSHVLPHGLSNPQPGHYEQDAEQVWWHDVQAICRELLSGEYSGDDVVSVALSAIGPCLLPLDAAGTPLRPGILYGLDARAGEQIAALETEIGAVQIMEFSGMALSSQAVGPKIRWLREQEPDIWAQTHTLTSASSYLTYRLTGRHVLNRHEASHFMPLYDPGTGEWDARYEQHVGPVSLLPALGWSDELAGHVTEAASALTGLRAGTPVAVGAVDALSEALSVGVTRPGDLMIMYGSTTFFILVQDAPTPSETLWTVGGAYAGQFNLAAGMSTTGNLTGWFQRELAPGSSYGELFAAASQIPAGADGLLMLPYFSGERTPINDPQARGVVAGLTLAHTRDHLFRAVLEGVGYGVRHNLETFTELGSALRRVVAVGGGAQTDTWLQIVSDISGVVQEVPATTIGASYGDAFLAGLAAGKLHRDDLDTWVKPGRTIRPDPSKAALYDHLFGLYKTLYTQTRALVHELAAGPG</sequence>
<dbReference type="Gene3D" id="3.30.420.40">
    <property type="match status" value="2"/>
</dbReference>
<keyword evidence="8" id="KW-1185">Reference proteome</keyword>
<evidence type="ECO:0000313" key="8">
    <source>
        <dbReference type="Proteomes" id="UP000603865"/>
    </source>
</evidence>
<dbReference type="PIRSF" id="PIRSF000538">
    <property type="entry name" value="GlpK"/>
    <property type="match status" value="1"/>
</dbReference>
<organism evidence="7 8">
    <name type="scientific">Deinococcus ruber</name>
    <dbReference type="NCBI Taxonomy" id="1848197"/>
    <lineage>
        <taxon>Bacteria</taxon>
        <taxon>Thermotogati</taxon>
        <taxon>Deinococcota</taxon>
        <taxon>Deinococci</taxon>
        <taxon>Deinococcales</taxon>
        <taxon>Deinococcaceae</taxon>
        <taxon>Deinococcus</taxon>
    </lineage>
</organism>
<dbReference type="Pfam" id="PF02782">
    <property type="entry name" value="FGGY_C"/>
    <property type="match status" value="1"/>
</dbReference>
<dbReference type="GO" id="GO:0005975">
    <property type="term" value="P:carbohydrate metabolic process"/>
    <property type="evidence" value="ECO:0007669"/>
    <property type="project" value="InterPro"/>
</dbReference>
<protein>
    <submittedName>
        <fullName evidence="7">Sugar kinase</fullName>
    </submittedName>
</protein>
<dbReference type="AlphaFoldDB" id="A0A918CA68"/>
<comment type="caution">
    <text evidence="7">The sequence shown here is derived from an EMBL/GenBank/DDBJ whole genome shotgun (WGS) entry which is preliminary data.</text>
</comment>
<dbReference type="InterPro" id="IPR050406">
    <property type="entry name" value="FGGY_Carb_Kinase"/>
</dbReference>
<dbReference type="InterPro" id="IPR018485">
    <property type="entry name" value="FGGY_C"/>
</dbReference>
<evidence type="ECO:0000259" key="6">
    <source>
        <dbReference type="Pfam" id="PF02782"/>
    </source>
</evidence>
<feature type="domain" description="Carbohydrate kinase FGGY C-terminal" evidence="6">
    <location>
        <begin position="264"/>
        <end position="449"/>
    </location>
</feature>
<dbReference type="InterPro" id="IPR000577">
    <property type="entry name" value="Carb_kinase_FGGY"/>
</dbReference>
<dbReference type="InterPro" id="IPR018484">
    <property type="entry name" value="FGGY_N"/>
</dbReference>
<keyword evidence="3 4" id="KW-0418">Kinase</keyword>
<reference evidence="7" key="2">
    <citation type="submission" date="2020-09" db="EMBL/GenBank/DDBJ databases">
        <authorList>
            <person name="Sun Q."/>
            <person name="Ohkuma M."/>
        </authorList>
    </citation>
    <scope>NUCLEOTIDE SEQUENCE</scope>
    <source>
        <strain evidence="7">JCM 31311</strain>
    </source>
</reference>
<evidence type="ECO:0000256" key="2">
    <source>
        <dbReference type="ARBA" id="ARBA00022679"/>
    </source>
</evidence>
<evidence type="ECO:0000256" key="4">
    <source>
        <dbReference type="RuleBase" id="RU003733"/>
    </source>
</evidence>
<accession>A0A918CA68</accession>
<dbReference type="InterPro" id="IPR043129">
    <property type="entry name" value="ATPase_NBD"/>
</dbReference>
<dbReference type="PANTHER" id="PTHR43095">
    <property type="entry name" value="SUGAR KINASE"/>
    <property type="match status" value="1"/>
</dbReference>
<proteinExistence type="inferred from homology"/>
<evidence type="ECO:0000256" key="3">
    <source>
        <dbReference type="ARBA" id="ARBA00022777"/>
    </source>
</evidence>
<dbReference type="InterPro" id="IPR018483">
    <property type="entry name" value="Carb_kinase_FGGY_CS"/>
</dbReference>
<name>A0A918CA68_9DEIO</name>
<gene>
    <name evidence="7" type="ORF">GCM10008957_28420</name>
</gene>
<dbReference type="PROSITE" id="PS00445">
    <property type="entry name" value="FGGY_KINASES_2"/>
    <property type="match status" value="1"/>
</dbReference>
<evidence type="ECO:0000259" key="5">
    <source>
        <dbReference type="Pfam" id="PF00370"/>
    </source>
</evidence>
<dbReference type="CDD" id="cd07804">
    <property type="entry name" value="ASKHA_NBD_FGGY_RrXK-like"/>
    <property type="match status" value="1"/>
</dbReference>
<dbReference type="SUPFAM" id="SSF53067">
    <property type="entry name" value="Actin-like ATPase domain"/>
    <property type="match status" value="2"/>
</dbReference>
<evidence type="ECO:0000256" key="1">
    <source>
        <dbReference type="ARBA" id="ARBA00009156"/>
    </source>
</evidence>
<dbReference type="Pfam" id="PF00370">
    <property type="entry name" value="FGGY_N"/>
    <property type="match status" value="1"/>
</dbReference>
<dbReference type="EMBL" id="BMQL01000016">
    <property type="protein sequence ID" value="GGR13900.1"/>
    <property type="molecule type" value="Genomic_DNA"/>
</dbReference>
<dbReference type="RefSeq" id="WP_189091177.1">
    <property type="nucleotide sequence ID" value="NZ_BMQL01000016.1"/>
</dbReference>
<dbReference type="Proteomes" id="UP000603865">
    <property type="component" value="Unassembled WGS sequence"/>
</dbReference>
<dbReference type="PANTHER" id="PTHR43095:SF5">
    <property type="entry name" value="XYLULOSE KINASE"/>
    <property type="match status" value="1"/>
</dbReference>
<dbReference type="GO" id="GO:0016773">
    <property type="term" value="F:phosphotransferase activity, alcohol group as acceptor"/>
    <property type="evidence" value="ECO:0007669"/>
    <property type="project" value="InterPro"/>
</dbReference>
<reference evidence="7" key="1">
    <citation type="journal article" date="2014" name="Int. J. Syst. Evol. Microbiol.">
        <title>Complete genome sequence of Corynebacterium casei LMG S-19264T (=DSM 44701T), isolated from a smear-ripened cheese.</title>
        <authorList>
            <consortium name="US DOE Joint Genome Institute (JGI-PGF)"/>
            <person name="Walter F."/>
            <person name="Albersmeier A."/>
            <person name="Kalinowski J."/>
            <person name="Ruckert C."/>
        </authorList>
    </citation>
    <scope>NUCLEOTIDE SEQUENCE</scope>
    <source>
        <strain evidence="7">JCM 31311</strain>
    </source>
</reference>
<evidence type="ECO:0000313" key="7">
    <source>
        <dbReference type="EMBL" id="GGR13900.1"/>
    </source>
</evidence>
<comment type="similarity">
    <text evidence="1 4">Belongs to the FGGY kinase family.</text>
</comment>